<dbReference type="PANTHER" id="PTHR10338">
    <property type="entry name" value="INTER-ALPHA-TRYPSIN INHIBITOR HEAVY CHAIN FAMILY MEMBER"/>
    <property type="match status" value="1"/>
</dbReference>
<dbReference type="PROSITE" id="PS50234">
    <property type="entry name" value="VWFA"/>
    <property type="match status" value="1"/>
</dbReference>
<feature type="domain" description="VWFA" evidence="1">
    <location>
        <begin position="287"/>
        <end position="462"/>
    </location>
</feature>
<dbReference type="PROSITE" id="PS51468">
    <property type="entry name" value="VIT"/>
    <property type="match status" value="1"/>
</dbReference>
<feature type="domain" description="VIT" evidence="2">
    <location>
        <begin position="29"/>
        <end position="157"/>
    </location>
</feature>
<accession>A0A7V4TZR8</accession>
<dbReference type="Pfam" id="PF13768">
    <property type="entry name" value="VWA_3"/>
    <property type="match status" value="1"/>
</dbReference>
<protein>
    <submittedName>
        <fullName evidence="3">VWA domain-containing protein</fullName>
    </submittedName>
</protein>
<dbReference type="InterPro" id="IPR002035">
    <property type="entry name" value="VWF_A"/>
</dbReference>
<dbReference type="Gene3D" id="2.60.40.4070">
    <property type="match status" value="1"/>
</dbReference>
<dbReference type="AlphaFoldDB" id="A0A7V4TZR8"/>
<dbReference type="SUPFAM" id="SSF53300">
    <property type="entry name" value="vWA-like"/>
    <property type="match status" value="1"/>
</dbReference>
<dbReference type="InterPro" id="IPR050934">
    <property type="entry name" value="ITIH"/>
</dbReference>
<name>A0A7V4TZR8_CALAY</name>
<dbReference type="SMART" id="SM00327">
    <property type="entry name" value="VWA"/>
    <property type="match status" value="1"/>
</dbReference>
<comment type="caution">
    <text evidence="3">The sequence shown here is derived from an EMBL/GenBank/DDBJ whole genome shotgun (WGS) entry which is preliminary data.</text>
</comment>
<dbReference type="InterPro" id="IPR025965">
    <property type="entry name" value="FlgD/Vpr_Ig-like"/>
</dbReference>
<dbReference type="Proteomes" id="UP000885779">
    <property type="component" value="Unassembled WGS sequence"/>
</dbReference>
<dbReference type="NCBIfam" id="TIGR04183">
    <property type="entry name" value="Por_Secre_tail"/>
    <property type="match status" value="1"/>
</dbReference>
<dbReference type="Pfam" id="PF08487">
    <property type="entry name" value="VIT"/>
    <property type="match status" value="1"/>
</dbReference>
<dbReference type="InterPro" id="IPR013694">
    <property type="entry name" value="VIT"/>
</dbReference>
<organism evidence="3">
    <name type="scientific">Caldithrix abyssi</name>
    <dbReference type="NCBI Taxonomy" id="187145"/>
    <lineage>
        <taxon>Bacteria</taxon>
        <taxon>Pseudomonadati</taxon>
        <taxon>Calditrichota</taxon>
        <taxon>Calditrichia</taxon>
        <taxon>Calditrichales</taxon>
        <taxon>Calditrichaceae</taxon>
        <taxon>Caldithrix</taxon>
    </lineage>
</organism>
<evidence type="ECO:0000313" key="3">
    <source>
        <dbReference type="EMBL" id="HGY55391.1"/>
    </source>
</evidence>
<dbReference type="Pfam" id="PF13860">
    <property type="entry name" value="FlgD_ig"/>
    <property type="match status" value="1"/>
</dbReference>
<proteinExistence type="predicted"/>
<dbReference type="SMART" id="SM00609">
    <property type="entry name" value="VIT"/>
    <property type="match status" value="1"/>
</dbReference>
<dbReference type="EMBL" id="DRQG01000065">
    <property type="protein sequence ID" value="HGY55391.1"/>
    <property type="molecule type" value="Genomic_DNA"/>
</dbReference>
<dbReference type="Gene3D" id="3.40.50.410">
    <property type="entry name" value="von Willebrand factor, type A domain"/>
    <property type="match status" value="1"/>
</dbReference>
<gene>
    <name evidence="3" type="ORF">ENK44_06815</name>
</gene>
<dbReference type="InterPro" id="IPR036465">
    <property type="entry name" value="vWFA_dom_sf"/>
</dbReference>
<sequence>MKTLPSFVTFVCLVLLLSVTNSLFAIGALFSRPRGSDQEYQKMWIKTVNVDVEIQDQVAVTHVDQIFYNEMNTSVETIYIFPLPENAMITELIYWANGKRYVAEIRERQEAVNDYNRRLRQWLDPALLEYLGDNLFRLSIVPVNAKTEVRTEITYAEPLTYDMGKVSYTFLLNTLELSPQPLQSVSLDLDARTQTGYKSFSSPSHQNSTATRIEKVAYNHYHLFFGDENFYPDRDLIVEFETVMDNVDMRVLTYVPEPADSFGTDRFYAMWITPPDTVEGNEVIPKDIVFTADVSSSMDGERIEQVKEALYNFLDLLNADDRFNIITFGTFVEKFRDDFVKANENNINDAKDFVYQMYALGMTNIDEGLKTSLSLSYRDTSSNNLIFLTDGKPTWGETNQDSILAHVQKLNTSEVRIFSFGVGEDISRALLYRLSEQNHGYDQYIAADDSIALVVNKHFQRISKPVLRNVRIDFGGLDTWDRYPKQINDLFWGTQLLYMGLYDNAGTFPVTLKGDMRSEQFEETQMVTFSDTLGGHRFIPRLWARAKINHLMDLIEIYGETDELVDQIIELSLRFQILTPYTAFYSDPDDDSTPIEEEETHNPNQFVLYQNYPNPFNPSTEIKYQLPQSQSVFHVIIKIYDALGRLVKVLVDEKQGPGIHKVRWDGTDMRGNRVPSGVYYYMLKTESFVQTRKMVLVR</sequence>
<reference evidence="3" key="1">
    <citation type="journal article" date="2020" name="mSystems">
        <title>Genome- and Community-Level Interaction Insights into Carbon Utilization and Element Cycling Functions of Hydrothermarchaeota in Hydrothermal Sediment.</title>
        <authorList>
            <person name="Zhou Z."/>
            <person name="Liu Y."/>
            <person name="Xu W."/>
            <person name="Pan J."/>
            <person name="Luo Z.H."/>
            <person name="Li M."/>
        </authorList>
    </citation>
    <scope>NUCLEOTIDE SEQUENCE [LARGE SCALE GENOMIC DNA]</scope>
    <source>
        <strain evidence="3">HyVt-577</strain>
    </source>
</reference>
<evidence type="ECO:0000259" key="1">
    <source>
        <dbReference type="PROSITE" id="PS50234"/>
    </source>
</evidence>
<dbReference type="InterPro" id="IPR026444">
    <property type="entry name" value="Secre_tail"/>
</dbReference>
<evidence type="ECO:0000259" key="2">
    <source>
        <dbReference type="PROSITE" id="PS51468"/>
    </source>
</evidence>
<dbReference type="PANTHER" id="PTHR10338:SF108">
    <property type="entry name" value="INTER-ALPHA-TRYPSIN INHIBITOR HEAVY CHAIN H4-LIKE PROTEIN"/>
    <property type="match status" value="1"/>
</dbReference>